<dbReference type="AlphaFoldDB" id="A0A1W1UQ03"/>
<dbReference type="EMBL" id="FWWU01000006">
    <property type="protein sequence ID" value="SMB83205.1"/>
    <property type="molecule type" value="Genomic_DNA"/>
</dbReference>
<protein>
    <submittedName>
        <fullName evidence="1">Uncharacterized protein</fullName>
    </submittedName>
</protein>
<gene>
    <name evidence="1" type="ORF">SAMN00790413_04305</name>
</gene>
<reference evidence="1 2" key="1">
    <citation type="submission" date="2017-04" db="EMBL/GenBank/DDBJ databases">
        <authorList>
            <person name="Afonso C.L."/>
            <person name="Miller P.J."/>
            <person name="Scott M.A."/>
            <person name="Spackman E."/>
            <person name="Goraichik I."/>
            <person name="Dimitrov K.M."/>
            <person name="Suarez D.L."/>
            <person name="Swayne D.E."/>
        </authorList>
    </citation>
    <scope>NUCLEOTIDE SEQUENCE [LARGE SCALE GENOMIC DNA]</scope>
    <source>
        <strain evidence="1 2">KR-140</strain>
    </source>
</reference>
<accession>A0A1W1UQ03</accession>
<proteinExistence type="predicted"/>
<evidence type="ECO:0000313" key="2">
    <source>
        <dbReference type="Proteomes" id="UP000192582"/>
    </source>
</evidence>
<evidence type="ECO:0000313" key="1">
    <source>
        <dbReference type="EMBL" id="SMB83205.1"/>
    </source>
</evidence>
<keyword evidence="2" id="KW-1185">Reference proteome</keyword>
<sequence>MRQQAEPDHADAPPRTYAKLAAPLFVATEGIVRLLTKRGEAQASRPGPFLCCGP</sequence>
<name>A0A1W1UQ03_9DEIO</name>
<dbReference type="Proteomes" id="UP000192582">
    <property type="component" value="Unassembled WGS sequence"/>
</dbReference>
<organism evidence="1 2">
    <name type="scientific">Deinococcus hopiensis KR-140</name>
    <dbReference type="NCBI Taxonomy" id="695939"/>
    <lineage>
        <taxon>Bacteria</taxon>
        <taxon>Thermotogati</taxon>
        <taxon>Deinococcota</taxon>
        <taxon>Deinococci</taxon>
        <taxon>Deinococcales</taxon>
        <taxon>Deinococcaceae</taxon>
        <taxon>Deinococcus</taxon>
    </lineage>
</organism>